<dbReference type="InterPro" id="IPR055081">
    <property type="entry name" value="NLP1-9_GAF"/>
</dbReference>
<dbReference type="SUPFAM" id="SSF54277">
    <property type="entry name" value="CAD &amp; PB1 domains"/>
    <property type="match status" value="1"/>
</dbReference>
<dbReference type="InterPro" id="IPR029016">
    <property type="entry name" value="GAF-like_dom_sf"/>
</dbReference>
<dbReference type="InterPro" id="IPR003035">
    <property type="entry name" value="RWP-RK_dom"/>
</dbReference>
<evidence type="ECO:0000256" key="2">
    <source>
        <dbReference type="ARBA" id="ARBA00023125"/>
    </source>
</evidence>
<dbReference type="CDD" id="cd06407">
    <property type="entry name" value="PB1_NLP"/>
    <property type="match status" value="1"/>
</dbReference>
<proteinExistence type="predicted"/>
<dbReference type="Pfam" id="PF22922">
    <property type="entry name" value="GAF_NLP"/>
    <property type="match status" value="2"/>
</dbReference>
<feature type="domain" description="RWP-RK" evidence="6">
    <location>
        <begin position="525"/>
        <end position="606"/>
    </location>
</feature>
<dbReference type="eggNOG" id="ENOG502QRI2">
    <property type="taxonomic scope" value="Eukaryota"/>
</dbReference>
<dbReference type="SMART" id="SM00666">
    <property type="entry name" value="PB1"/>
    <property type="match status" value="1"/>
</dbReference>
<dbReference type="Pfam" id="PF00564">
    <property type="entry name" value="PB1"/>
    <property type="match status" value="1"/>
</dbReference>
<dbReference type="GO" id="GO:0003677">
    <property type="term" value="F:DNA binding"/>
    <property type="evidence" value="ECO:0007669"/>
    <property type="project" value="UniProtKB-KW"/>
</dbReference>
<dbReference type="Proteomes" id="UP000030748">
    <property type="component" value="Unassembled WGS sequence"/>
</dbReference>
<dbReference type="STRING" id="4155.A0A022R866"/>
<dbReference type="Gene3D" id="3.30.450.40">
    <property type="match status" value="1"/>
</dbReference>
<dbReference type="InterPro" id="IPR053793">
    <property type="entry name" value="PB1-like"/>
</dbReference>
<accession>A0A022R866</accession>
<evidence type="ECO:0000259" key="6">
    <source>
        <dbReference type="PROSITE" id="PS51519"/>
    </source>
</evidence>
<feature type="non-terminal residue" evidence="8">
    <location>
        <position position="855"/>
    </location>
</feature>
<dbReference type="InterPro" id="IPR034891">
    <property type="entry name" value="PB1_NLP"/>
</dbReference>
<evidence type="ECO:0000256" key="3">
    <source>
        <dbReference type="ARBA" id="ARBA00023163"/>
    </source>
</evidence>
<organism evidence="8 9">
    <name type="scientific">Erythranthe guttata</name>
    <name type="common">Yellow monkey flower</name>
    <name type="synonym">Mimulus guttatus</name>
    <dbReference type="NCBI Taxonomy" id="4155"/>
    <lineage>
        <taxon>Eukaryota</taxon>
        <taxon>Viridiplantae</taxon>
        <taxon>Streptophyta</taxon>
        <taxon>Embryophyta</taxon>
        <taxon>Tracheophyta</taxon>
        <taxon>Spermatophyta</taxon>
        <taxon>Magnoliopsida</taxon>
        <taxon>eudicotyledons</taxon>
        <taxon>Gunneridae</taxon>
        <taxon>Pentapetalae</taxon>
        <taxon>asterids</taxon>
        <taxon>lamiids</taxon>
        <taxon>Lamiales</taxon>
        <taxon>Phrymaceae</taxon>
        <taxon>Erythranthe</taxon>
    </lineage>
</organism>
<feature type="region of interest" description="Disordered" evidence="5">
    <location>
        <begin position="618"/>
        <end position="736"/>
    </location>
</feature>
<keyword evidence="2" id="KW-0238">DNA-binding</keyword>
<dbReference type="PROSITE" id="PS51745">
    <property type="entry name" value="PB1"/>
    <property type="match status" value="1"/>
</dbReference>
<dbReference type="AlphaFoldDB" id="A0A022R866"/>
<dbReference type="EMBL" id="KI630592">
    <property type="protein sequence ID" value="EYU36567.1"/>
    <property type="molecule type" value="Genomic_DNA"/>
</dbReference>
<dbReference type="Pfam" id="PF02042">
    <property type="entry name" value="RWP-RK"/>
    <property type="match status" value="1"/>
</dbReference>
<feature type="compositionally biased region" description="Low complexity" evidence="5">
    <location>
        <begin position="668"/>
        <end position="685"/>
    </location>
</feature>
<dbReference type="PROSITE" id="PS51519">
    <property type="entry name" value="RWP_RK"/>
    <property type="match status" value="1"/>
</dbReference>
<keyword evidence="9" id="KW-1185">Reference proteome</keyword>
<evidence type="ECO:0000313" key="8">
    <source>
        <dbReference type="EMBL" id="EYU36567.1"/>
    </source>
</evidence>
<evidence type="ECO:0000256" key="5">
    <source>
        <dbReference type="SAM" id="MobiDB-lite"/>
    </source>
</evidence>
<evidence type="ECO:0000256" key="1">
    <source>
        <dbReference type="ARBA" id="ARBA00023015"/>
    </source>
</evidence>
<dbReference type="PANTHER" id="PTHR32002">
    <property type="entry name" value="PROTEIN NLP8"/>
    <property type="match status" value="1"/>
</dbReference>
<dbReference type="GO" id="GO:0003700">
    <property type="term" value="F:DNA-binding transcription factor activity"/>
    <property type="evidence" value="ECO:0007669"/>
    <property type="project" value="InterPro"/>
</dbReference>
<evidence type="ECO:0000313" key="9">
    <source>
        <dbReference type="Proteomes" id="UP000030748"/>
    </source>
</evidence>
<evidence type="ECO:0000256" key="4">
    <source>
        <dbReference type="ARBA" id="ARBA00023242"/>
    </source>
</evidence>
<keyword evidence="1" id="KW-0805">Transcription regulation</keyword>
<sequence>MDLDYMDELLLEGCWLEANGSEFSNFDSSAPFSPFQPSFPWPALEPANHNTESSASPSKYGQHEGQKSYFPDNLSISQSRFSSENYLLESCELNKRWWIGPRPSLSVIDRLIQALAYIKDCSRDKNVLIQVWVPVNGGGKRVLTTNNQPFSLDLNCPSLAHYREISVNYQFPAEEDSKEVVGLPGRVFRNKVPEWTPDVRFFTRDEYPRVDHALQYDVRGTLAVPVLEQGSGNCLGVIEVVLTTQKIQYRPELESVCKALEAVDLRSAEVACTQAVKTPDFSYQAALPEILDVLRSACETHGLPLAQTWVPCSLQGKGGYWHSDDNLKNCISPVDSACHIGNPHIQGFHEACSEYHLLRGQGIVGRAFGTNQPCFLPDVSACSKTEYPLSHHARMFGLKAAVAIRLRSICTGSTDFVLEFFLPINCTEPEEQKKMLTSLSAIIQNVCRTLRVVTDKELQEESRLPDQVPNIESKEFLGPYSSQVNCQKGKSREKLVESSKASLKEGVALTANASTSGDCSSLYTSKTGEKKRIKAEKTITLQVLRQHFAGSLKDAAKSLGVCPTTLKRICRQHGIQRWPSRKIKKVGHSLQKIQRVIDSVQGTSGVLQIESFYSSFPELASPNASTRTTQFSHSKSADNLNPLNGPHEGTTISRPPGPNPATSPSPPTSSCSQSSNSSQCCSSGAQPNHSSSLSPQDPTAKEEEEPVKENFKRARSDADFNNLTGDGPPKVLPRSHSHVSFCWPDKTEVAKEEDNGEKTRERDGPRIKVTYGEDTIRFRMQNNWRYRDLLREISRRFGVDNNNNVGGFHLKYLDDDGEWVLLTCDADLEECIDVCRSSRSQTIRLSFLCDSHSQF</sequence>
<feature type="compositionally biased region" description="Polar residues" evidence="5">
    <location>
        <begin position="622"/>
        <end position="642"/>
    </location>
</feature>
<evidence type="ECO:0000259" key="7">
    <source>
        <dbReference type="PROSITE" id="PS51745"/>
    </source>
</evidence>
<feature type="domain" description="PB1" evidence="7">
    <location>
        <begin position="764"/>
        <end position="850"/>
    </location>
</feature>
<dbReference type="SUPFAM" id="SSF55781">
    <property type="entry name" value="GAF domain-like"/>
    <property type="match status" value="1"/>
</dbReference>
<feature type="compositionally biased region" description="Pro residues" evidence="5">
    <location>
        <begin position="655"/>
        <end position="667"/>
    </location>
</feature>
<feature type="compositionally biased region" description="Polar residues" evidence="5">
    <location>
        <begin position="686"/>
        <end position="697"/>
    </location>
</feature>
<dbReference type="InterPro" id="IPR000270">
    <property type="entry name" value="PB1_dom"/>
</dbReference>
<keyword evidence="3" id="KW-0804">Transcription</keyword>
<protein>
    <recommendedName>
        <fullName evidence="10">PB1 domain-containing protein</fullName>
    </recommendedName>
</protein>
<reference evidence="8 9" key="1">
    <citation type="journal article" date="2013" name="Proc. Natl. Acad. Sci. U.S.A.">
        <title>Fine-scale variation in meiotic recombination in Mimulus inferred from population shotgun sequencing.</title>
        <authorList>
            <person name="Hellsten U."/>
            <person name="Wright K.M."/>
            <person name="Jenkins J."/>
            <person name="Shu S."/>
            <person name="Yuan Y."/>
            <person name="Wessler S.R."/>
            <person name="Schmutz J."/>
            <person name="Willis J.H."/>
            <person name="Rokhsar D.S."/>
        </authorList>
    </citation>
    <scope>NUCLEOTIDE SEQUENCE [LARGE SCALE GENOMIC DNA]</scope>
    <source>
        <strain evidence="9">cv. DUN x IM62</strain>
    </source>
</reference>
<dbReference type="Gene3D" id="3.10.20.90">
    <property type="entry name" value="Phosphatidylinositol 3-kinase Catalytic Subunit, Chain A, domain 1"/>
    <property type="match status" value="1"/>
</dbReference>
<feature type="compositionally biased region" description="Basic and acidic residues" evidence="5">
    <location>
        <begin position="707"/>
        <end position="718"/>
    </location>
</feature>
<evidence type="ECO:0008006" key="10">
    <source>
        <dbReference type="Google" id="ProtNLM"/>
    </source>
</evidence>
<dbReference type="PANTHER" id="PTHR32002:SF44">
    <property type="entry name" value="PROTEIN NLP4"/>
    <property type="match status" value="1"/>
</dbReference>
<dbReference type="InterPro" id="IPR045012">
    <property type="entry name" value="NLP"/>
</dbReference>
<keyword evidence="4" id="KW-0539">Nucleus</keyword>
<feature type="compositionally biased region" description="Polar residues" evidence="5">
    <location>
        <begin position="48"/>
        <end position="59"/>
    </location>
</feature>
<gene>
    <name evidence="8" type="ORF">MIMGU_mgv1a022035mg</name>
</gene>
<name>A0A022R866_ERYGU</name>
<feature type="region of interest" description="Disordered" evidence="5">
    <location>
        <begin position="46"/>
        <end position="66"/>
    </location>
</feature>